<dbReference type="GO" id="GO:0006107">
    <property type="term" value="P:oxaloacetate metabolic process"/>
    <property type="evidence" value="ECO:0007669"/>
    <property type="project" value="UniProtKB-ARBA"/>
</dbReference>
<dbReference type="SUPFAM" id="SSF56529">
    <property type="entry name" value="FAH"/>
    <property type="match status" value="1"/>
</dbReference>
<dbReference type="Gene3D" id="3.30.160.60">
    <property type="entry name" value="Classic Zinc Finger"/>
    <property type="match status" value="2"/>
</dbReference>
<dbReference type="GO" id="GO:0050163">
    <property type="term" value="F:oxaloacetate tautomerase activity"/>
    <property type="evidence" value="ECO:0007669"/>
    <property type="project" value="UniProtKB-ARBA"/>
</dbReference>
<dbReference type="Pfam" id="PF10370">
    <property type="entry name" value="Rv2993c-like_N"/>
    <property type="match status" value="1"/>
</dbReference>
<dbReference type="InterPro" id="IPR018833">
    <property type="entry name" value="Rv2993c-like_N"/>
</dbReference>
<keyword evidence="3 6" id="KW-0863">Zinc-finger</keyword>
<dbReference type="Pfam" id="PF01557">
    <property type="entry name" value="FAA_hydrolase"/>
    <property type="match status" value="1"/>
</dbReference>
<sequence>MASFQRLVRFSVGGQVSYGDLAESTGDEHTVERLAGNPFDGLKRTGDIVKTSKLLCPLESTPLIACIGLNYKKHAQEANLTVPTYPVVFTKPADALAGPNDVIRTHPDARPMLDFEGELAIIIGKDAKNVSEEDALKYVLGYAASNDVSARNFQLPEASGGQFCYAKSFDGFAPLGHTIVPPAEDGSPLEARLTTKVNGAIKQDSNTNDMIWSVGQLISHLSRGTTLRRGTVIMTGTPSGVGFFRKEFLQDGDVVEVEIEGVGKRRRKTTKEERVCTICSRSFNKAEHLARHIRSHTKEKPYQCQVCKKVYTRQDTLLRHSKSHGVTESSWAQGAGGERRETASVSSQSPHGDVAAAEAASIMAAFASPHQPSFVSKQMESSVMTPSNTCAFTVDDRPANSATSDDQIFSAQGTATTDMSPLDECTDQRFTGLTPFTEDLTSQWSSYFAGNEFDIALLDPSLFTALPEPHQPLGLPPEPSVAASTANPKSPAPTPHMQFASPPKSLIQRKWHTFSEGPSSGYITPDVNEDRRSVDEICHRDLTERLQPRLQTGSLPSTTFLNLCIQAYFANFHPVFPIVHAPTFRPQKHNGLLVLSICSIGSLFLGSSRATSRGISMFERLHKSILASWDTCMASSAHSNLLALQASAVGQTFGLLVGRPKDLTQVEMFHGCLVAWARKLRLFDRDEFDVDVSQLKGRELESAWKEWIKCEIKRRIVLAILLHDAEISGLFHHDRLLRHSLDKIEHISSEAAFEAKSAAAWRLVMMKERAPQDLVDDAPQATFANCWSPDAGTFFTFPDVSSCFELSIMLEVIGSLACESRRTAASWSRTCTKFEDLLIGWYDKYQHTDIFKRESSNLMVLWHSTFMLLHMDMDVLECACGREGRPAVSRYSNDARMWSRSASARRCIAHATLVRRHFEDLPIGTESPVYAPMCLYRCGMAWFCYTHFGVLSRQELDVAGLDMPELRTVGVSEKDIADEMEPKDGRPAASPLFRVIDLLQRMNHWKIAHSLASTLLSLFEEEEDALF</sequence>
<feature type="region of interest" description="Disordered" evidence="7">
    <location>
        <begin position="469"/>
        <end position="496"/>
    </location>
</feature>
<dbReference type="Pfam" id="PF04082">
    <property type="entry name" value="Fungal_trans"/>
    <property type="match status" value="1"/>
</dbReference>
<evidence type="ECO:0000256" key="3">
    <source>
        <dbReference type="ARBA" id="ARBA00022771"/>
    </source>
</evidence>
<dbReference type="GO" id="GO:0008270">
    <property type="term" value="F:zinc ion binding"/>
    <property type="evidence" value="ECO:0007669"/>
    <property type="project" value="UniProtKB-KW"/>
</dbReference>
<dbReference type="PANTHER" id="PTHR11820">
    <property type="entry name" value="ACYLPYRUVASE"/>
    <property type="match status" value="1"/>
</dbReference>
<feature type="domain" description="C2H2-type" evidence="8">
    <location>
        <begin position="274"/>
        <end position="301"/>
    </location>
</feature>
<dbReference type="SMART" id="SM00355">
    <property type="entry name" value="ZnF_C2H2"/>
    <property type="match status" value="2"/>
</dbReference>
<dbReference type="PROSITE" id="PS00028">
    <property type="entry name" value="ZINC_FINGER_C2H2_1"/>
    <property type="match status" value="2"/>
</dbReference>
<evidence type="ECO:0000313" key="9">
    <source>
        <dbReference type="EMBL" id="KAJ6442529.1"/>
    </source>
</evidence>
<dbReference type="CDD" id="cd12148">
    <property type="entry name" value="fungal_TF_MHR"/>
    <property type="match status" value="1"/>
</dbReference>
<organism evidence="9 10">
    <name type="scientific">Purpureocillium lavendulum</name>
    <dbReference type="NCBI Taxonomy" id="1247861"/>
    <lineage>
        <taxon>Eukaryota</taxon>
        <taxon>Fungi</taxon>
        <taxon>Dikarya</taxon>
        <taxon>Ascomycota</taxon>
        <taxon>Pezizomycotina</taxon>
        <taxon>Sordariomycetes</taxon>
        <taxon>Hypocreomycetidae</taxon>
        <taxon>Hypocreales</taxon>
        <taxon>Ophiocordycipitaceae</taxon>
        <taxon>Purpureocillium</taxon>
    </lineage>
</organism>
<dbReference type="GO" id="GO:0003677">
    <property type="term" value="F:DNA binding"/>
    <property type="evidence" value="ECO:0007669"/>
    <property type="project" value="InterPro"/>
</dbReference>
<protein>
    <submittedName>
        <fullName evidence="9">Early growth response protein</fullName>
    </submittedName>
</protein>
<gene>
    <name evidence="9" type="ORF">O9K51_03704</name>
</gene>
<dbReference type="PANTHER" id="PTHR11820:SF7">
    <property type="entry name" value="ACYLPYRUVASE FAHD1, MITOCHONDRIAL"/>
    <property type="match status" value="1"/>
</dbReference>
<dbReference type="InterPro" id="IPR007219">
    <property type="entry name" value="XnlR_reg_dom"/>
</dbReference>
<dbReference type="FunFam" id="3.90.850.10:FF:000002">
    <property type="entry name" value="2-hydroxyhepta-2,4-diene-1,7-dioate isomerase"/>
    <property type="match status" value="1"/>
</dbReference>
<evidence type="ECO:0000256" key="2">
    <source>
        <dbReference type="ARBA" id="ARBA00022723"/>
    </source>
</evidence>
<dbReference type="Pfam" id="PF00096">
    <property type="entry name" value="zf-C2H2"/>
    <property type="match status" value="2"/>
</dbReference>
<evidence type="ECO:0000256" key="6">
    <source>
        <dbReference type="PROSITE-ProRule" id="PRU00042"/>
    </source>
</evidence>
<feature type="domain" description="C2H2-type" evidence="8">
    <location>
        <begin position="302"/>
        <end position="329"/>
    </location>
</feature>
<dbReference type="Proteomes" id="UP001163105">
    <property type="component" value="Unassembled WGS sequence"/>
</dbReference>
<accession>A0AB34FTT1</accession>
<dbReference type="Gene3D" id="3.90.850.10">
    <property type="entry name" value="Fumarylacetoacetase-like, C-terminal domain"/>
    <property type="match status" value="1"/>
</dbReference>
<dbReference type="GO" id="GO:0018773">
    <property type="term" value="F:acetylpyruvate hydrolase activity"/>
    <property type="evidence" value="ECO:0007669"/>
    <property type="project" value="TreeGrafter"/>
</dbReference>
<dbReference type="InterPro" id="IPR013087">
    <property type="entry name" value="Znf_C2H2_type"/>
</dbReference>
<dbReference type="EMBL" id="JAQHRD010000003">
    <property type="protein sequence ID" value="KAJ6442529.1"/>
    <property type="molecule type" value="Genomic_DNA"/>
</dbReference>
<evidence type="ECO:0000256" key="1">
    <source>
        <dbReference type="ARBA" id="ARBA00010211"/>
    </source>
</evidence>
<keyword evidence="2" id="KW-0479">Metal-binding</keyword>
<dbReference type="InterPro" id="IPR011234">
    <property type="entry name" value="Fumarylacetoacetase-like_C"/>
</dbReference>
<comment type="similarity">
    <text evidence="1">Belongs to the FAH family.</text>
</comment>
<evidence type="ECO:0000313" key="10">
    <source>
        <dbReference type="Proteomes" id="UP001163105"/>
    </source>
</evidence>
<evidence type="ECO:0000259" key="8">
    <source>
        <dbReference type="PROSITE" id="PS50157"/>
    </source>
</evidence>
<feature type="region of interest" description="Disordered" evidence="7">
    <location>
        <begin position="321"/>
        <end position="354"/>
    </location>
</feature>
<name>A0AB34FTT1_9HYPO</name>
<evidence type="ECO:0000256" key="4">
    <source>
        <dbReference type="ARBA" id="ARBA00022833"/>
    </source>
</evidence>
<proteinExistence type="inferred from homology"/>
<keyword evidence="5" id="KW-0539">Nucleus</keyword>
<evidence type="ECO:0000256" key="5">
    <source>
        <dbReference type="ARBA" id="ARBA00023242"/>
    </source>
</evidence>
<dbReference type="SUPFAM" id="SSF57667">
    <property type="entry name" value="beta-beta-alpha zinc fingers"/>
    <property type="match status" value="1"/>
</dbReference>
<dbReference type="AlphaFoldDB" id="A0AB34FTT1"/>
<dbReference type="InterPro" id="IPR036663">
    <property type="entry name" value="Fumarylacetoacetase_C_sf"/>
</dbReference>
<dbReference type="FunFam" id="3.30.160.60:FF:002343">
    <property type="entry name" value="Zinc finger protein 33A"/>
    <property type="match status" value="1"/>
</dbReference>
<keyword evidence="4" id="KW-0862">Zinc</keyword>
<evidence type="ECO:0000256" key="7">
    <source>
        <dbReference type="SAM" id="MobiDB-lite"/>
    </source>
</evidence>
<comment type="caution">
    <text evidence="9">The sequence shown here is derived from an EMBL/GenBank/DDBJ whole genome shotgun (WGS) entry which is preliminary data.</text>
</comment>
<keyword evidence="10" id="KW-1185">Reference proteome</keyword>
<reference evidence="9" key="1">
    <citation type="submission" date="2023-01" db="EMBL/GenBank/DDBJ databases">
        <title>The growth and conidiation of Purpureocillium lavendulum are regulated by nitrogen source and histone H3K14 acetylation.</title>
        <authorList>
            <person name="Tang P."/>
            <person name="Han J."/>
            <person name="Zhang C."/>
            <person name="Tang P."/>
            <person name="Qi F."/>
            <person name="Zhang K."/>
            <person name="Liang L."/>
        </authorList>
    </citation>
    <scope>NUCLEOTIDE SEQUENCE</scope>
    <source>
        <strain evidence="9">YMF1.00683</strain>
    </source>
</reference>
<dbReference type="PROSITE" id="PS50157">
    <property type="entry name" value="ZINC_FINGER_C2H2_2"/>
    <property type="match status" value="2"/>
</dbReference>
<dbReference type="GO" id="GO:0006351">
    <property type="term" value="P:DNA-templated transcription"/>
    <property type="evidence" value="ECO:0007669"/>
    <property type="project" value="InterPro"/>
</dbReference>
<dbReference type="InterPro" id="IPR036236">
    <property type="entry name" value="Znf_C2H2_sf"/>
</dbReference>